<accession>A0A8S5TXD4</accession>
<name>A0A8S5TXD4_9CAUD</name>
<dbReference type="EMBL" id="BK015954">
    <property type="protein sequence ID" value="DAF86870.1"/>
    <property type="molecule type" value="Genomic_DNA"/>
</dbReference>
<reference evidence="1" key="1">
    <citation type="journal article" date="2021" name="Proc. Natl. Acad. Sci. U.S.A.">
        <title>A Catalog of Tens of Thousands of Viruses from Human Metagenomes Reveals Hidden Associations with Chronic Diseases.</title>
        <authorList>
            <person name="Tisza M.J."/>
            <person name="Buck C.B."/>
        </authorList>
    </citation>
    <scope>NUCLEOTIDE SEQUENCE</scope>
    <source>
        <strain evidence="1">CtUi914</strain>
    </source>
</reference>
<sequence>MTELQNYIDGYGFGISVKELAHRAYCHMANEGYEVCIVNDRYLEVDGTTFLFSKSRKNGRWIAKAF</sequence>
<organism evidence="1">
    <name type="scientific">Siphoviridae sp. ctUi914</name>
    <dbReference type="NCBI Taxonomy" id="2825529"/>
    <lineage>
        <taxon>Viruses</taxon>
        <taxon>Duplodnaviria</taxon>
        <taxon>Heunggongvirae</taxon>
        <taxon>Uroviricota</taxon>
        <taxon>Caudoviricetes</taxon>
    </lineage>
</organism>
<proteinExistence type="predicted"/>
<protein>
    <submittedName>
        <fullName evidence="1">Uncharacterized protein</fullName>
    </submittedName>
</protein>
<evidence type="ECO:0000313" key="1">
    <source>
        <dbReference type="EMBL" id="DAF86870.1"/>
    </source>
</evidence>